<dbReference type="Pfam" id="PF02518">
    <property type="entry name" value="HATPase_c"/>
    <property type="match status" value="1"/>
</dbReference>
<evidence type="ECO:0000313" key="11">
    <source>
        <dbReference type="Proteomes" id="UP000562464"/>
    </source>
</evidence>
<evidence type="ECO:0000256" key="8">
    <source>
        <dbReference type="SAM" id="Phobius"/>
    </source>
</evidence>
<evidence type="ECO:0000256" key="4">
    <source>
        <dbReference type="ARBA" id="ARBA00022553"/>
    </source>
</evidence>
<dbReference type="SUPFAM" id="SSF55874">
    <property type="entry name" value="ATPase domain of HSP90 chaperone/DNA topoisomerase II/histidine kinase"/>
    <property type="match status" value="1"/>
</dbReference>
<dbReference type="EC" id="2.7.13.3" evidence="3"/>
<dbReference type="PANTHER" id="PTHR45453:SF1">
    <property type="entry name" value="PHOSPHATE REGULON SENSOR PROTEIN PHOR"/>
    <property type="match status" value="1"/>
</dbReference>
<keyword evidence="8" id="KW-0812">Transmembrane</keyword>
<dbReference type="SMART" id="SM00388">
    <property type="entry name" value="HisKA"/>
    <property type="match status" value="1"/>
</dbReference>
<evidence type="ECO:0000313" key="10">
    <source>
        <dbReference type="EMBL" id="MBB5887767.1"/>
    </source>
</evidence>
<dbReference type="Proteomes" id="UP000562464">
    <property type="component" value="Unassembled WGS sequence"/>
</dbReference>
<organism evidence="10 11">
    <name type="scientific">Lactovum miscens</name>
    <dbReference type="NCBI Taxonomy" id="190387"/>
    <lineage>
        <taxon>Bacteria</taxon>
        <taxon>Bacillati</taxon>
        <taxon>Bacillota</taxon>
        <taxon>Bacilli</taxon>
        <taxon>Lactobacillales</taxon>
        <taxon>Streptococcaceae</taxon>
        <taxon>Lactovum</taxon>
    </lineage>
</organism>
<dbReference type="InterPro" id="IPR050351">
    <property type="entry name" value="BphY/WalK/GraS-like"/>
</dbReference>
<comment type="catalytic activity">
    <reaction evidence="1">
        <text>ATP + protein L-histidine = ADP + protein N-phospho-L-histidine.</text>
        <dbReference type="EC" id="2.7.13.3"/>
    </reaction>
</comment>
<dbReference type="Pfam" id="PF00512">
    <property type="entry name" value="HisKA"/>
    <property type="match status" value="1"/>
</dbReference>
<dbReference type="PANTHER" id="PTHR45453">
    <property type="entry name" value="PHOSPHATE REGULON SENSOR PROTEIN PHOR"/>
    <property type="match status" value="1"/>
</dbReference>
<dbReference type="GO" id="GO:0005886">
    <property type="term" value="C:plasma membrane"/>
    <property type="evidence" value="ECO:0007669"/>
    <property type="project" value="TreeGrafter"/>
</dbReference>
<evidence type="ECO:0000256" key="3">
    <source>
        <dbReference type="ARBA" id="ARBA00012438"/>
    </source>
</evidence>
<comment type="subcellular location">
    <subcellularLocation>
        <location evidence="2">Membrane</location>
    </subcellularLocation>
</comment>
<dbReference type="Gene3D" id="3.30.565.10">
    <property type="entry name" value="Histidine kinase-like ATPase, C-terminal domain"/>
    <property type="match status" value="1"/>
</dbReference>
<evidence type="ECO:0000256" key="6">
    <source>
        <dbReference type="ARBA" id="ARBA00022777"/>
    </source>
</evidence>
<comment type="caution">
    <text evidence="10">The sequence shown here is derived from an EMBL/GenBank/DDBJ whole genome shotgun (WGS) entry which is preliminary data.</text>
</comment>
<gene>
    <name evidence="10" type="ORF">HNQ37_000641</name>
</gene>
<dbReference type="PRINTS" id="PR00344">
    <property type="entry name" value="BCTRLSENSOR"/>
</dbReference>
<dbReference type="PROSITE" id="PS50109">
    <property type="entry name" value="HIS_KIN"/>
    <property type="match status" value="1"/>
</dbReference>
<dbReference type="InterPro" id="IPR005467">
    <property type="entry name" value="His_kinase_dom"/>
</dbReference>
<keyword evidence="8" id="KW-1133">Transmembrane helix</keyword>
<evidence type="ECO:0000259" key="9">
    <source>
        <dbReference type="PROSITE" id="PS50109"/>
    </source>
</evidence>
<dbReference type="SMART" id="SM00387">
    <property type="entry name" value="HATPase_c"/>
    <property type="match status" value="1"/>
</dbReference>
<keyword evidence="11" id="KW-1185">Reference proteome</keyword>
<dbReference type="SUPFAM" id="SSF47384">
    <property type="entry name" value="Homodimeric domain of signal transducing histidine kinase"/>
    <property type="match status" value="1"/>
</dbReference>
<feature type="transmembrane region" description="Helical" evidence="8">
    <location>
        <begin position="193"/>
        <end position="216"/>
    </location>
</feature>
<dbReference type="CDD" id="cd00075">
    <property type="entry name" value="HATPase"/>
    <property type="match status" value="1"/>
</dbReference>
<evidence type="ECO:0000256" key="2">
    <source>
        <dbReference type="ARBA" id="ARBA00004370"/>
    </source>
</evidence>
<sequence>MIKIEKYWELFRQKLNKFIKGSGKNFSRFLLAFTGIFLVLAALIIQTTRAGMYSSTDNDLRSKAMDQAGLIYQGQNSFANFGAHAALPNDQNNSYNNVVSDRPLHNAGNYVVLYDPSGAVINYESDPMAAAVKAENRKVDTSFSDDVGSYHLDGQSFRTIVVKLDSLQATNGSVIGYIQIFQNVNQIEDSLNIITFEVIITMIAFWFVSLFVSVYLSRVSLRPVEAALERQKAFVSNASHELRTPLAIMQNRLQLLFQNPDATILQESENISASLNEVRNMRVLTSNLLNMAKSDGAIEPQPVDTNKIFFEEVFENYGILSHERQRTFNSSINFGKDHQGDNEKFKLDQDLFKQVMTILFDNSTKYTDEGGEIDMSLTLFKSKNELQLVVADNGLGISIADKKKIFDRFFRVDEARTRGKGGLGLGLSLANEIVTAMKGKITVEDNKPKGTKFIVKVKI</sequence>
<feature type="domain" description="Histidine kinase" evidence="9">
    <location>
        <begin position="237"/>
        <end position="459"/>
    </location>
</feature>
<accession>A0A841C668</accession>
<dbReference type="GO" id="GO:0004721">
    <property type="term" value="F:phosphoprotein phosphatase activity"/>
    <property type="evidence" value="ECO:0007669"/>
    <property type="project" value="TreeGrafter"/>
</dbReference>
<keyword evidence="4" id="KW-0597">Phosphoprotein</keyword>
<dbReference type="AlphaFoldDB" id="A0A841C668"/>
<keyword evidence="5 10" id="KW-0808">Transferase</keyword>
<dbReference type="Gene3D" id="1.10.287.130">
    <property type="match status" value="1"/>
</dbReference>
<dbReference type="GO" id="GO:0016036">
    <property type="term" value="P:cellular response to phosphate starvation"/>
    <property type="evidence" value="ECO:0007669"/>
    <property type="project" value="TreeGrafter"/>
</dbReference>
<reference evidence="10 11" key="1">
    <citation type="submission" date="2020-08" db="EMBL/GenBank/DDBJ databases">
        <title>Genomic Encyclopedia of Type Strains, Phase IV (KMG-IV): sequencing the most valuable type-strain genomes for metagenomic binning, comparative biology and taxonomic classification.</title>
        <authorList>
            <person name="Goeker M."/>
        </authorList>
    </citation>
    <scope>NUCLEOTIDE SEQUENCE [LARGE SCALE GENOMIC DNA]</scope>
    <source>
        <strain evidence="10 11">DSM 14925</strain>
    </source>
</reference>
<protein>
    <recommendedName>
        <fullName evidence="3">histidine kinase</fullName>
        <ecNumber evidence="3">2.7.13.3</ecNumber>
    </recommendedName>
</protein>
<name>A0A841C668_9LACT</name>
<dbReference type="InterPro" id="IPR036890">
    <property type="entry name" value="HATPase_C_sf"/>
</dbReference>
<keyword evidence="6 10" id="KW-0418">Kinase</keyword>
<dbReference type="InterPro" id="IPR004358">
    <property type="entry name" value="Sig_transdc_His_kin-like_C"/>
</dbReference>
<evidence type="ECO:0000256" key="5">
    <source>
        <dbReference type="ARBA" id="ARBA00022679"/>
    </source>
</evidence>
<keyword evidence="8" id="KW-0472">Membrane</keyword>
<proteinExistence type="predicted"/>
<keyword evidence="7" id="KW-0902">Two-component regulatory system</keyword>
<dbReference type="EMBL" id="JACHHV010000007">
    <property type="protein sequence ID" value="MBB5887767.1"/>
    <property type="molecule type" value="Genomic_DNA"/>
</dbReference>
<dbReference type="InterPro" id="IPR003594">
    <property type="entry name" value="HATPase_dom"/>
</dbReference>
<evidence type="ECO:0000256" key="1">
    <source>
        <dbReference type="ARBA" id="ARBA00000085"/>
    </source>
</evidence>
<dbReference type="InterPro" id="IPR003661">
    <property type="entry name" value="HisK_dim/P_dom"/>
</dbReference>
<dbReference type="InterPro" id="IPR036097">
    <property type="entry name" value="HisK_dim/P_sf"/>
</dbReference>
<dbReference type="CDD" id="cd00082">
    <property type="entry name" value="HisKA"/>
    <property type="match status" value="1"/>
</dbReference>
<dbReference type="FunFam" id="3.30.565.10:FF:000006">
    <property type="entry name" value="Sensor histidine kinase WalK"/>
    <property type="match status" value="1"/>
</dbReference>
<dbReference type="GO" id="GO:0000155">
    <property type="term" value="F:phosphorelay sensor kinase activity"/>
    <property type="evidence" value="ECO:0007669"/>
    <property type="project" value="InterPro"/>
</dbReference>
<dbReference type="RefSeq" id="WP_246415584.1">
    <property type="nucleotide sequence ID" value="NZ_JACHHV010000007.1"/>
</dbReference>
<evidence type="ECO:0000256" key="7">
    <source>
        <dbReference type="ARBA" id="ARBA00023012"/>
    </source>
</evidence>